<dbReference type="AlphaFoldDB" id="A0A7C3E3X7"/>
<dbReference type="EMBL" id="DSVL01000103">
    <property type="protein sequence ID" value="HFH28537.1"/>
    <property type="molecule type" value="Genomic_DNA"/>
</dbReference>
<evidence type="ECO:0000313" key="1">
    <source>
        <dbReference type="EMBL" id="HFH28537.1"/>
    </source>
</evidence>
<gene>
    <name evidence="1" type="ORF">ENS59_03365</name>
</gene>
<name>A0A7C3E3X7_9SPIR</name>
<proteinExistence type="predicted"/>
<comment type="caution">
    <text evidence="1">The sequence shown here is derived from an EMBL/GenBank/DDBJ whole genome shotgun (WGS) entry which is preliminary data.</text>
</comment>
<reference evidence="1" key="1">
    <citation type="journal article" date="2020" name="mSystems">
        <title>Genome- and Community-Level Interaction Insights into Carbon Utilization and Element Cycling Functions of Hydrothermarchaeota in Hydrothermal Sediment.</title>
        <authorList>
            <person name="Zhou Z."/>
            <person name="Liu Y."/>
            <person name="Xu W."/>
            <person name="Pan J."/>
            <person name="Luo Z.H."/>
            <person name="Li M."/>
        </authorList>
    </citation>
    <scope>NUCLEOTIDE SEQUENCE [LARGE SCALE GENOMIC DNA]</scope>
    <source>
        <strain evidence="1">SpSt-503</strain>
    </source>
</reference>
<organism evidence="1">
    <name type="scientific">Gracilinema caldarium</name>
    <dbReference type="NCBI Taxonomy" id="215591"/>
    <lineage>
        <taxon>Bacteria</taxon>
        <taxon>Pseudomonadati</taxon>
        <taxon>Spirochaetota</taxon>
        <taxon>Spirochaetia</taxon>
        <taxon>Spirochaetales</taxon>
        <taxon>Breznakiellaceae</taxon>
        <taxon>Gracilinema</taxon>
    </lineage>
</organism>
<sequence length="230" mass="26113">MITGAAMQHHTYSLPRGLTLLFINLLIWIPASLHAHPHMSLEAKVDFVLEGKTCTGAWMEWTFDSLFSAAIIGEHDTNRDGRFDTKENTQVYQRAFINLKNYGYFIYIRKGDTRSNPAGVEQFQAFQKQGRLVYRFFVPLKQDIAASPLHLAVFDTTFYCAVRYATNGIGCIDATGKRLPEPPEGPSITVAVNKKYPIYYNPQGASNDFQVYNTWEKGLEIAYPEEITIQ</sequence>
<dbReference type="Pfam" id="PF06226">
    <property type="entry name" value="DUF1007"/>
    <property type="match status" value="1"/>
</dbReference>
<dbReference type="InterPro" id="IPR010412">
    <property type="entry name" value="DUF1007"/>
</dbReference>
<protein>
    <submittedName>
        <fullName evidence="1">DUF1007 family protein</fullName>
    </submittedName>
</protein>
<accession>A0A7C3E3X7</accession>